<accession>A0A7C9HB67</accession>
<evidence type="ECO:0000259" key="6">
    <source>
        <dbReference type="Pfam" id="PF00535"/>
    </source>
</evidence>
<dbReference type="SUPFAM" id="SSF53448">
    <property type="entry name" value="Nucleotide-diphospho-sugar transferases"/>
    <property type="match status" value="1"/>
</dbReference>
<dbReference type="PANTHER" id="PTHR43646:SF2">
    <property type="entry name" value="GLYCOSYLTRANSFERASE 2-LIKE DOMAIN-CONTAINING PROTEIN"/>
    <property type="match status" value="1"/>
</dbReference>
<evidence type="ECO:0000256" key="1">
    <source>
        <dbReference type="ARBA" id="ARBA00004236"/>
    </source>
</evidence>
<dbReference type="EMBL" id="VENJ01000012">
    <property type="protein sequence ID" value="MTJ04951.1"/>
    <property type="molecule type" value="Genomic_DNA"/>
</dbReference>
<dbReference type="InterPro" id="IPR026461">
    <property type="entry name" value="Trfase_2_rSAM/seldom_assoc"/>
</dbReference>
<dbReference type="NCBIfam" id="TIGR04283">
    <property type="entry name" value="glyco_like_mftF"/>
    <property type="match status" value="1"/>
</dbReference>
<organism evidence="7 8">
    <name type="scientific">Sediminimonas qiaohouensis</name>
    <dbReference type="NCBI Taxonomy" id="552061"/>
    <lineage>
        <taxon>Bacteria</taxon>
        <taxon>Pseudomonadati</taxon>
        <taxon>Pseudomonadota</taxon>
        <taxon>Alphaproteobacteria</taxon>
        <taxon>Rhodobacterales</taxon>
        <taxon>Roseobacteraceae</taxon>
        <taxon>Sediminimonas</taxon>
    </lineage>
</organism>
<reference evidence="7 8" key="1">
    <citation type="submission" date="2019-06" db="EMBL/GenBank/DDBJ databases">
        <title>Enrichment of Autotrophic Halophilic Microorganisms from Red Sea Brine Pool Using Microbial Electrosynthesis System.</title>
        <authorList>
            <person name="Alqahtani M.F."/>
            <person name="Bajracharya S."/>
            <person name="Katuri K.P."/>
            <person name="Ali M."/>
            <person name="Saikaly P.E."/>
        </authorList>
    </citation>
    <scope>NUCLEOTIDE SEQUENCE [LARGE SCALE GENOMIC DNA]</scope>
    <source>
        <strain evidence="7">MES6</strain>
    </source>
</reference>
<keyword evidence="2" id="KW-1003">Cell membrane</keyword>
<feature type="domain" description="Glycosyltransferase 2-like" evidence="6">
    <location>
        <begin position="6"/>
        <end position="120"/>
    </location>
</feature>
<evidence type="ECO:0000256" key="2">
    <source>
        <dbReference type="ARBA" id="ARBA00022475"/>
    </source>
</evidence>
<dbReference type="CDD" id="cd02522">
    <property type="entry name" value="GT_2_like_a"/>
    <property type="match status" value="1"/>
</dbReference>
<keyword evidence="4 7" id="KW-0808">Transferase</keyword>
<dbReference type="PANTHER" id="PTHR43646">
    <property type="entry name" value="GLYCOSYLTRANSFERASE"/>
    <property type="match status" value="1"/>
</dbReference>
<dbReference type="GO" id="GO:0016757">
    <property type="term" value="F:glycosyltransferase activity"/>
    <property type="evidence" value="ECO:0007669"/>
    <property type="project" value="UniProtKB-KW"/>
</dbReference>
<dbReference type="Gene3D" id="3.90.550.10">
    <property type="entry name" value="Spore Coat Polysaccharide Biosynthesis Protein SpsA, Chain A"/>
    <property type="match status" value="1"/>
</dbReference>
<name>A0A7C9HB67_9RHOB</name>
<evidence type="ECO:0000256" key="5">
    <source>
        <dbReference type="ARBA" id="ARBA00023136"/>
    </source>
</evidence>
<protein>
    <submittedName>
        <fullName evidence="7">Glycosyltransferase</fullName>
    </submittedName>
</protein>
<dbReference type="AlphaFoldDB" id="A0A7C9HB67"/>
<evidence type="ECO:0000313" key="8">
    <source>
        <dbReference type="Proteomes" id="UP000483078"/>
    </source>
</evidence>
<dbReference type="InterPro" id="IPR029044">
    <property type="entry name" value="Nucleotide-diphossugar_trans"/>
</dbReference>
<keyword evidence="5" id="KW-0472">Membrane</keyword>
<comment type="caution">
    <text evidence="7">The sequence shown here is derived from an EMBL/GenBank/DDBJ whole genome shotgun (WGS) entry which is preliminary data.</text>
</comment>
<evidence type="ECO:0000256" key="3">
    <source>
        <dbReference type="ARBA" id="ARBA00022676"/>
    </source>
</evidence>
<gene>
    <name evidence="7" type="ORF">FH759_09705</name>
</gene>
<sequence length="232" mass="24603">MRAPVSVVIPTLDAAARLPSCLAALMEGVEAGLIRELVISDGGSRDATAEIAQEAGAALITGEASRGGQLRRGARVAKGEWLLFVHADTVLAPGWAAAVAAHIEGGQARAACFRLRFDTGGLRPALVAGWANLRTRALGLPYGDQGLLVTRGMYDAAGGYRDIPLMEDVAMARALRGRPVLLPVSARTSAARYVAEGWFRRGLRNLWTLARYLCGADPSALSRGYRRSGHRS</sequence>
<dbReference type="RefSeq" id="WP_273249700.1">
    <property type="nucleotide sequence ID" value="NZ_VENJ01000012.1"/>
</dbReference>
<dbReference type="GO" id="GO:0005886">
    <property type="term" value="C:plasma membrane"/>
    <property type="evidence" value="ECO:0007669"/>
    <property type="project" value="UniProtKB-SubCell"/>
</dbReference>
<keyword evidence="3" id="KW-0328">Glycosyltransferase</keyword>
<proteinExistence type="predicted"/>
<evidence type="ECO:0000313" key="7">
    <source>
        <dbReference type="EMBL" id="MTJ04951.1"/>
    </source>
</evidence>
<comment type="subcellular location">
    <subcellularLocation>
        <location evidence="1">Cell membrane</location>
    </subcellularLocation>
</comment>
<dbReference type="InterPro" id="IPR001173">
    <property type="entry name" value="Glyco_trans_2-like"/>
</dbReference>
<evidence type="ECO:0000256" key="4">
    <source>
        <dbReference type="ARBA" id="ARBA00022679"/>
    </source>
</evidence>
<dbReference type="Pfam" id="PF00535">
    <property type="entry name" value="Glycos_transf_2"/>
    <property type="match status" value="1"/>
</dbReference>
<dbReference type="Proteomes" id="UP000483078">
    <property type="component" value="Unassembled WGS sequence"/>
</dbReference>